<organism evidence="2">
    <name type="scientific">freshwater metagenome</name>
    <dbReference type="NCBI Taxonomy" id="449393"/>
    <lineage>
        <taxon>unclassified sequences</taxon>
        <taxon>metagenomes</taxon>
        <taxon>ecological metagenomes</taxon>
    </lineage>
</organism>
<feature type="transmembrane region" description="Helical" evidence="1">
    <location>
        <begin position="14"/>
        <end position="38"/>
    </location>
</feature>
<dbReference type="EMBL" id="CAFBNO010000001">
    <property type="protein sequence ID" value="CAB4944754.1"/>
    <property type="molecule type" value="Genomic_DNA"/>
</dbReference>
<gene>
    <name evidence="2" type="ORF">UFOPK3837_00039</name>
</gene>
<sequence length="186" mass="19460">MSQPSPLVFLIRRVFVLGILALIIWGLVAAVGAVGAFFGAKPTASDGAGQECGPGTVSVNAIIGDGATEQLSFASGVKPSLWFTLTNVGKVPCKFNGGPRVTFFTIKSGSEQIWTSRECDRAGLVDTWVPLKAGETLSWPASEWYLVRSSSSGCGVGQTPVVPGAYSLTAEVNGVISGNYEQFIIN</sequence>
<name>A0A6J7JR18_9ZZZZ</name>
<accession>A0A6J7JR18</accession>
<evidence type="ECO:0000313" key="2">
    <source>
        <dbReference type="EMBL" id="CAB4944754.1"/>
    </source>
</evidence>
<reference evidence="2" key="1">
    <citation type="submission" date="2020-05" db="EMBL/GenBank/DDBJ databases">
        <authorList>
            <person name="Chiriac C."/>
            <person name="Salcher M."/>
            <person name="Ghai R."/>
            <person name="Kavagutti S V."/>
        </authorList>
    </citation>
    <scope>NUCLEOTIDE SEQUENCE</scope>
</reference>
<proteinExistence type="predicted"/>
<keyword evidence="1" id="KW-0472">Membrane</keyword>
<protein>
    <submittedName>
        <fullName evidence="2">Unannotated protein</fullName>
    </submittedName>
</protein>
<evidence type="ECO:0000256" key="1">
    <source>
        <dbReference type="SAM" id="Phobius"/>
    </source>
</evidence>
<keyword evidence="1" id="KW-0812">Transmembrane</keyword>
<keyword evidence="1" id="KW-1133">Transmembrane helix</keyword>
<dbReference type="AlphaFoldDB" id="A0A6J7JR18"/>